<dbReference type="SUPFAM" id="SSF52047">
    <property type="entry name" value="RNI-like"/>
    <property type="match status" value="1"/>
</dbReference>
<feature type="non-terminal residue" evidence="1">
    <location>
        <position position="84"/>
    </location>
</feature>
<sequence>INLSYCSVTDVGLLALASISCLQVVTMLHVEGLTANGLVAAMVSCRGLRKMKLHQSFQSSLSQPFMEHIESRGCSFQWRDKPFQ</sequence>
<dbReference type="InterPro" id="IPR032675">
    <property type="entry name" value="LRR_dom_sf"/>
</dbReference>
<dbReference type="Gene3D" id="3.80.10.10">
    <property type="entry name" value="Ribonuclease Inhibitor"/>
    <property type="match status" value="1"/>
</dbReference>
<protein>
    <submittedName>
        <fullName evidence="1">Uncharacterized protein</fullName>
    </submittedName>
</protein>
<dbReference type="AlphaFoldDB" id="A0AA41RZV6"/>
<proteinExistence type="predicted"/>
<dbReference type="Proteomes" id="UP001177140">
    <property type="component" value="Unassembled WGS sequence"/>
</dbReference>
<comment type="caution">
    <text evidence="1">The sequence shown here is derived from an EMBL/GenBank/DDBJ whole genome shotgun (WGS) entry which is preliminary data.</text>
</comment>
<feature type="non-terminal residue" evidence="1">
    <location>
        <position position="1"/>
    </location>
</feature>
<keyword evidence="2" id="KW-1185">Reference proteome</keyword>
<gene>
    <name evidence="1" type="ORF">MKW94_028050</name>
</gene>
<dbReference type="EMBL" id="JAJJMA010052993">
    <property type="protein sequence ID" value="MCL7026125.1"/>
    <property type="molecule type" value="Genomic_DNA"/>
</dbReference>
<accession>A0AA41RZV6</accession>
<name>A0AA41RZV6_PAPNU</name>
<evidence type="ECO:0000313" key="1">
    <source>
        <dbReference type="EMBL" id="MCL7026125.1"/>
    </source>
</evidence>
<reference evidence="1" key="1">
    <citation type="submission" date="2022-03" db="EMBL/GenBank/DDBJ databases">
        <title>A functionally conserved STORR gene fusion in Papaver species that diverged 16.8 million years ago.</title>
        <authorList>
            <person name="Catania T."/>
        </authorList>
    </citation>
    <scope>NUCLEOTIDE SEQUENCE</scope>
    <source>
        <strain evidence="1">S-191538</strain>
    </source>
</reference>
<evidence type="ECO:0000313" key="2">
    <source>
        <dbReference type="Proteomes" id="UP001177140"/>
    </source>
</evidence>
<organism evidence="1 2">
    <name type="scientific">Papaver nudicaule</name>
    <name type="common">Iceland poppy</name>
    <dbReference type="NCBI Taxonomy" id="74823"/>
    <lineage>
        <taxon>Eukaryota</taxon>
        <taxon>Viridiplantae</taxon>
        <taxon>Streptophyta</taxon>
        <taxon>Embryophyta</taxon>
        <taxon>Tracheophyta</taxon>
        <taxon>Spermatophyta</taxon>
        <taxon>Magnoliopsida</taxon>
        <taxon>Ranunculales</taxon>
        <taxon>Papaveraceae</taxon>
        <taxon>Papaveroideae</taxon>
        <taxon>Papaver</taxon>
    </lineage>
</organism>